<accession>A0A0J5FWK0</accession>
<dbReference type="AlphaFoldDB" id="A0A0J5FWK0"/>
<sequence length="30" mass="3318">MSTATLVKTQPSGLLYTRNNVDEGHKQKSI</sequence>
<organism evidence="2 3">
    <name type="scientific">Xenorhabdus khoisanae</name>
    <dbReference type="NCBI Taxonomy" id="880157"/>
    <lineage>
        <taxon>Bacteria</taxon>
        <taxon>Pseudomonadati</taxon>
        <taxon>Pseudomonadota</taxon>
        <taxon>Gammaproteobacteria</taxon>
        <taxon>Enterobacterales</taxon>
        <taxon>Morganellaceae</taxon>
        <taxon>Xenorhabdus</taxon>
    </lineage>
</organism>
<feature type="non-terminal residue" evidence="2">
    <location>
        <position position="30"/>
    </location>
</feature>
<feature type="region of interest" description="Disordered" evidence="1">
    <location>
        <begin position="1"/>
        <end position="30"/>
    </location>
</feature>
<comment type="caution">
    <text evidence="2">The sequence shown here is derived from an EMBL/GenBank/DDBJ whole genome shotgun (WGS) entry which is preliminary data.</text>
</comment>
<feature type="compositionally biased region" description="Basic and acidic residues" evidence="1">
    <location>
        <begin position="20"/>
        <end position="30"/>
    </location>
</feature>
<evidence type="ECO:0000313" key="3">
    <source>
        <dbReference type="Proteomes" id="UP000036277"/>
    </source>
</evidence>
<protein>
    <submittedName>
        <fullName evidence="2">DNA starvation/stationary phase protection protein Dps</fullName>
    </submittedName>
</protein>
<feature type="compositionally biased region" description="Polar residues" evidence="1">
    <location>
        <begin position="1"/>
        <end position="12"/>
    </location>
</feature>
<evidence type="ECO:0000256" key="1">
    <source>
        <dbReference type="SAM" id="MobiDB-lite"/>
    </source>
</evidence>
<dbReference type="EMBL" id="LFCV01000017">
    <property type="protein sequence ID" value="KMJ46559.1"/>
    <property type="molecule type" value="Genomic_DNA"/>
</dbReference>
<keyword evidence="3" id="KW-1185">Reference proteome</keyword>
<gene>
    <name evidence="2" type="ORF">AB204_03140</name>
</gene>
<name>A0A0J5FWK0_9GAMM</name>
<proteinExistence type="predicted"/>
<evidence type="ECO:0000313" key="2">
    <source>
        <dbReference type="EMBL" id="KMJ46559.1"/>
    </source>
</evidence>
<reference evidence="2 3" key="1">
    <citation type="submission" date="2015-06" db="EMBL/GenBank/DDBJ databases">
        <title>Draft Whole-Genome Sequence of the Entomopathogenic Bacterium Xenorhabdus khoisanae.</title>
        <authorList>
            <person name="Naidoo S."/>
            <person name="Featherston J."/>
            <person name="Gray V.M."/>
        </authorList>
    </citation>
    <scope>NUCLEOTIDE SEQUENCE [LARGE SCALE GENOMIC DNA]</scope>
    <source>
        <strain evidence="2 3">MCB</strain>
    </source>
</reference>
<dbReference type="Proteomes" id="UP000036277">
    <property type="component" value="Unassembled WGS sequence"/>
</dbReference>